<protein>
    <submittedName>
        <fullName evidence="2">Dehydrogenase/reductase SDR family member 7</fullName>
    </submittedName>
</protein>
<proteinExistence type="predicted"/>
<reference evidence="2" key="1">
    <citation type="submission" date="2016-11" db="UniProtKB">
        <authorList>
            <consortium name="WormBaseParasite"/>
        </authorList>
    </citation>
    <scope>IDENTIFICATION</scope>
    <source>
        <strain evidence="2">KR3021</strain>
    </source>
</reference>
<organism evidence="1 2">
    <name type="scientific">Rhabditophanes sp. KR3021</name>
    <dbReference type="NCBI Taxonomy" id="114890"/>
    <lineage>
        <taxon>Eukaryota</taxon>
        <taxon>Metazoa</taxon>
        <taxon>Ecdysozoa</taxon>
        <taxon>Nematoda</taxon>
        <taxon>Chromadorea</taxon>
        <taxon>Rhabditida</taxon>
        <taxon>Tylenchina</taxon>
        <taxon>Panagrolaimomorpha</taxon>
        <taxon>Strongyloidoidea</taxon>
        <taxon>Alloionematidae</taxon>
        <taxon>Rhabditophanes</taxon>
    </lineage>
</organism>
<evidence type="ECO:0000313" key="2">
    <source>
        <dbReference type="WBParaSite" id="RSKR_0001051500.1"/>
    </source>
</evidence>
<evidence type="ECO:0000313" key="1">
    <source>
        <dbReference type="Proteomes" id="UP000095286"/>
    </source>
</evidence>
<sequence>MLWEILGSTIAMVLVGFAWFVKTSDCSLNLFWAKRSFNVNKSDYFKGKNVWVIGASSGIGRSTAMELNKDGAHVYISARRLNELNSLKVEMTHQNSEARVVIMKMDITNNSEVDDSIKAFTKSQNKVDIIVLATGRSQRSEWIDVDEQVDLDCFKINALAPTILTRKFLKAYQSQGKLNNPIQFIVISSVCGVMPAIMSPSYTAAKHALMGYFRTLALEWLEKDVRVSIVCPSLTFCPNNVMNAFTGKDGTSNGEVLEQITNQHMTANRCAEAILESAAYGLAETWLSKNFTILLMAYLTVYYPSLYLRVSRIIGVENIKKMRSGNYD</sequence>
<dbReference type="Proteomes" id="UP000095286">
    <property type="component" value="Unplaced"/>
</dbReference>
<name>A0AC35UEX9_9BILA</name>
<dbReference type="WBParaSite" id="RSKR_0001051500.1">
    <property type="protein sequence ID" value="RSKR_0001051500.1"/>
    <property type="gene ID" value="RSKR_0001051500"/>
</dbReference>
<accession>A0AC35UEX9</accession>